<evidence type="ECO:0000313" key="3">
    <source>
        <dbReference type="EMBL" id="JAC39653.1"/>
    </source>
</evidence>
<keyword evidence="2" id="KW-1133">Transmembrane helix</keyword>
<sequence>MFLKDLIPYAKLDTFKEELLKQRNFANVGLFTWIVGMLLMCIIFMSLMIVKVASTAEYYQNQTAALRTRNIQSYNPTSSDTVLPTVVQIDGQEVQLRTELPATHALQPRTRPLRTPNHIKVNDGLEEMRAQAHLQQQQQLQQTASPHDQNTIGNQTEIEIADKYKNIWMDKTNLKNCVSITPISPDSNSRGATQQQGVDVKRSVGIEIIPLTAANGANASGASITLPGGTNVPQTGVNTSSTITITPINAVTNTNINTNKDKKSSGVTAVGSAGLNTGPNMSTVSGKRPLDVTSTNDTQKEKKRKKKRDDSPMGPPEKVYSRQNSPAATNETAATVAARKFSSPSSSPKGGSGSSMLSGANTGAAGNAALLSTRPSPKHSPVYSSPKHSNTASNSPKSPFGTHSPKHGSSGKPSMSTLKSATATSLSPKGDKSGCGAASSLVGNAAAGVAAANAVKAAMGVGVVGGMQQMKSINHLAAPTALNTSAGGYSGVNNMSGGGAGGVSGGVGQLLSGNGAPGGMDMNAAAVAASQVAAMRKVVSGAVSSYNFQ</sequence>
<evidence type="ECO:0000256" key="2">
    <source>
        <dbReference type="SAM" id="Phobius"/>
    </source>
</evidence>
<name>A0A034VDM9_BACDO</name>
<gene>
    <name evidence="3" type="primary">MED1</name>
</gene>
<feature type="compositionally biased region" description="Low complexity" evidence="1">
    <location>
        <begin position="414"/>
        <end position="427"/>
    </location>
</feature>
<feature type="region of interest" description="Disordered" evidence="1">
    <location>
        <begin position="131"/>
        <end position="151"/>
    </location>
</feature>
<organism evidence="3">
    <name type="scientific">Bactrocera dorsalis</name>
    <name type="common">Oriental fruit fly</name>
    <name type="synonym">Dacus dorsalis</name>
    <dbReference type="NCBI Taxonomy" id="27457"/>
    <lineage>
        <taxon>Eukaryota</taxon>
        <taxon>Metazoa</taxon>
        <taxon>Ecdysozoa</taxon>
        <taxon>Arthropoda</taxon>
        <taxon>Hexapoda</taxon>
        <taxon>Insecta</taxon>
        <taxon>Pterygota</taxon>
        <taxon>Neoptera</taxon>
        <taxon>Endopterygota</taxon>
        <taxon>Diptera</taxon>
        <taxon>Brachycera</taxon>
        <taxon>Muscomorpha</taxon>
        <taxon>Tephritoidea</taxon>
        <taxon>Tephritidae</taxon>
        <taxon>Bactrocera</taxon>
        <taxon>Bactrocera</taxon>
    </lineage>
</organism>
<feature type="compositionally biased region" description="Polar residues" evidence="1">
    <location>
        <begin position="382"/>
        <end position="397"/>
    </location>
</feature>
<accession>A0A034VDM9</accession>
<dbReference type="OrthoDB" id="2281547at2759"/>
<keyword evidence="2" id="KW-0472">Membrane</keyword>
<feature type="compositionally biased region" description="Polar residues" evidence="1">
    <location>
        <begin position="274"/>
        <end position="285"/>
    </location>
</feature>
<feature type="compositionally biased region" description="Low complexity" evidence="1">
    <location>
        <begin position="327"/>
        <end position="373"/>
    </location>
</feature>
<reference evidence="3" key="1">
    <citation type="journal article" date="2014" name="BMC Genomics">
        <title>Characterizing the developmental transcriptome of the oriental fruit fly, Bactrocera dorsalis (Diptera: Tephritidae) through comparative genomic analysis with Drosophila melanogaster utilizing modENCODE datasets.</title>
        <authorList>
            <person name="Geib S.M."/>
            <person name="Calla B."/>
            <person name="Hall B."/>
            <person name="Hou S."/>
            <person name="Manoukis N.C."/>
        </authorList>
    </citation>
    <scope>NUCLEOTIDE SEQUENCE</scope>
    <source>
        <strain evidence="3">Punador</strain>
    </source>
</reference>
<feature type="region of interest" description="Disordered" evidence="1">
    <location>
        <begin position="254"/>
        <end position="435"/>
    </location>
</feature>
<protein>
    <submittedName>
        <fullName evidence="3">Mediator of RNA polymerase II transcription subunit 1</fullName>
    </submittedName>
</protein>
<keyword evidence="2" id="KW-0812">Transmembrane</keyword>
<dbReference type="EMBL" id="GAKP01019299">
    <property type="protein sequence ID" value="JAC39653.1"/>
    <property type="molecule type" value="Transcribed_RNA"/>
</dbReference>
<dbReference type="AlphaFoldDB" id="A0A034VDM9"/>
<evidence type="ECO:0000256" key="1">
    <source>
        <dbReference type="SAM" id="MobiDB-lite"/>
    </source>
</evidence>
<proteinExistence type="predicted"/>
<feature type="transmembrane region" description="Helical" evidence="2">
    <location>
        <begin position="25"/>
        <end position="50"/>
    </location>
</feature>